<proteinExistence type="predicted"/>
<dbReference type="AlphaFoldDB" id="A0A381PA09"/>
<dbReference type="Gene3D" id="3.40.50.150">
    <property type="entry name" value="Vaccinia Virus protein VP39"/>
    <property type="match status" value="1"/>
</dbReference>
<dbReference type="PANTHER" id="PTHR45036:SF1">
    <property type="entry name" value="METHYLTRANSFERASE LIKE 7A"/>
    <property type="match status" value="1"/>
</dbReference>
<dbReference type="InterPro" id="IPR013216">
    <property type="entry name" value="Methyltransf_11"/>
</dbReference>
<dbReference type="InterPro" id="IPR052356">
    <property type="entry name" value="Thiol_S-MT"/>
</dbReference>
<sequence>MSGSFYSKFVFPYLCELTMSGKSLSGFRQDALQEINGEVLEIGFGTGLNLPHFPETVQKIDAVDVNPRMHRLARKRIDKSGIAVTNYVLSGEHLPMDDASYDYVVCTFTLCSIPDVSQALLEINRVLKPRGNFVFLEHGLSDVTKVQAWQHRLNPLQKKIGDGCHLNRKIDDLVLGASFEITSLKRFHLPSVPKFIGHCYQGIAAKPLSSGLSTSQDTKEFFTKRWKFDLN</sequence>
<dbReference type="Pfam" id="PF08241">
    <property type="entry name" value="Methyltransf_11"/>
    <property type="match status" value="1"/>
</dbReference>
<evidence type="ECO:0000259" key="1">
    <source>
        <dbReference type="Pfam" id="PF08241"/>
    </source>
</evidence>
<evidence type="ECO:0000313" key="2">
    <source>
        <dbReference type="EMBL" id="SUZ63049.1"/>
    </source>
</evidence>
<feature type="domain" description="Methyltransferase type 11" evidence="1">
    <location>
        <begin position="40"/>
        <end position="135"/>
    </location>
</feature>
<dbReference type="EMBL" id="UINC01000906">
    <property type="protein sequence ID" value="SUZ63049.1"/>
    <property type="molecule type" value="Genomic_DNA"/>
</dbReference>
<dbReference type="PANTHER" id="PTHR45036">
    <property type="entry name" value="METHYLTRANSFERASE LIKE 7B"/>
    <property type="match status" value="1"/>
</dbReference>
<reference evidence="2" key="1">
    <citation type="submission" date="2018-05" db="EMBL/GenBank/DDBJ databases">
        <authorList>
            <person name="Lanie J.A."/>
            <person name="Ng W.-L."/>
            <person name="Kazmierczak K.M."/>
            <person name="Andrzejewski T.M."/>
            <person name="Davidsen T.M."/>
            <person name="Wayne K.J."/>
            <person name="Tettelin H."/>
            <person name="Glass J.I."/>
            <person name="Rusch D."/>
            <person name="Podicherti R."/>
            <person name="Tsui H.-C.T."/>
            <person name="Winkler M.E."/>
        </authorList>
    </citation>
    <scope>NUCLEOTIDE SEQUENCE</scope>
</reference>
<dbReference type="GO" id="GO:0008757">
    <property type="term" value="F:S-adenosylmethionine-dependent methyltransferase activity"/>
    <property type="evidence" value="ECO:0007669"/>
    <property type="project" value="InterPro"/>
</dbReference>
<gene>
    <name evidence="2" type="ORF">METZ01_LOCUS15903</name>
</gene>
<dbReference type="CDD" id="cd02440">
    <property type="entry name" value="AdoMet_MTases"/>
    <property type="match status" value="1"/>
</dbReference>
<accession>A0A381PA09</accession>
<name>A0A381PA09_9ZZZZ</name>
<dbReference type="SUPFAM" id="SSF53335">
    <property type="entry name" value="S-adenosyl-L-methionine-dependent methyltransferases"/>
    <property type="match status" value="1"/>
</dbReference>
<organism evidence="2">
    <name type="scientific">marine metagenome</name>
    <dbReference type="NCBI Taxonomy" id="408172"/>
    <lineage>
        <taxon>unclassified sequences</taxon>
        <taxon>metagenomes</taxon>
        <taxon>ecological metagenomes</taxon>
    </lineage>
</organism>
<protein>
    <recommendedName>
        <fullName evidence="1">Methyltransferase type 11 domain-containing protein</fullName>
    </recommendedName>
</protein>
<dbReference type="InterPro" id="IPR029063">
    <property type="entry name" value="SAM-dependent_MTases_sf"/>
</dbReference>